<feature type="compositionally biased region" description="Low complexity" evidence="1">
    <location>
        <begin position="473"/>
        <end position="482"/>
    </location>
</feature>
<evidence type="ECO:0000313" key="4">
    <source>
        <dbReference type="EMBL" id="OQR83033.1"/>
    </source>
</evidence>
<dbReference type="PANTHER" id="PTHR47219">
    <property type="entry name" value="RAB GTPASE-ACTIVATING PROTEIN 1-LIKE"/>
    <property type="match status" value="1"/>
</dbReference>
<name>A0A1V9YBC2_ACHHY</name>
<dbReference type="SUPFAM" id="SSF47576">
    <property type="entry name" value="Calponin-homology domain, CH-domain"/>
    <property type="match status" value="1"/>
</dbReference>
<protein>
    <recommendedName>
        <fullName evidence="6">Rab-GAP TBC domain-containing protein</fullName>
    </recommendedName>
</protein>
<dbReference type="InterPro" id="IPR036872">
    <property type="entry name" value="CH_dom_sf"/>
</dbReference>
<dbReference type="InterPro" id="IPR000195">
    <property type="entry name" value="Rab-GAP-TBC_dom"/>
</dbReference>
<dbReference type="Pfam" id="PF00566">
    <property type="entry name" value="RabGAP-TBC"/>
    <property type="match status" value="2"/>
</dbReference>
<dbReference type="Gene3D" id="1.10.418.10">
    <property type="entry name" value="Calponin-like domain"/>
    <property type="match status" value="1"/>
</dbReference>
<dbReference type="InterPro" id="IPR001715">
    <property type="entry name" value="CH_dom"/>
</dbReference>
<feature type="compositionally biased region" description="Polar residues" evidence="1">
    <location>
        <begin position="783"/>
        <end position="792"/>
    </location>
</feature>
<dbReference type="PROSITE" id="PS50086">
    <property type="entry name" value="TBC_RABGAP"/>
    <property type="match status" value="1"/>
</dbReference>
<feature type="compositionally biased region" description="Low complexity" evidence="1">
    <location>
        <begin position="495"/>
        <end position="504"/>
    </location>
</feature>
<dbReference type="OrthoDB" id="294251at2759"/>
<sequence>MQSREAVARRWMEMVLGENIHGVFVEALEDGVILCLLINQLYRAIGMKQSSCPFDDQAATKPTGYHARRQNLKNFLSACRFFGVPAEDCFRPSDLLKRPNPEKVYTCILSLQAAVMQLSRQRTPDERASFGSFPTSSSFLADVEDTKMPISPIVTVDPGAFDDNAPFVGDDSTEAWTQLIAQYEMQQLQMYRGDEDDVGGTGKLAHDFWRTEERVRMLVREEAFCKHMPEELHGTLWLILSGANIEMRQNGGHYSRLLAMEPLNVEAIRQIDADVQRTIAPDDEDWSEALLEALRNVLVAYAVHNPTLGYCQGLNYVAARLLQCLGVAVDQHVFASLVAQQKPDVIRHIESLGGFGAELSLACTEWFLTLFASPCHRRVTMRVWDLLFINGNEVLFRVALAMMHLEHANIVSCHNYGDMGRDAHLDPNLLLRLAQEQDIPMITIEDLRVMHRLELASGIANSSAAKPQETELPRSSPLASPSKSRKSRARHADPLLSSRSISRHLSQETMEEASADGTYFHGPPTIVESYWRPNDGFALPVRCDDDAPLSDRRRRQRQHSDFSGRRSLDHGCKESFREQRSKSTADDLRATFQYDPRPEKGIGVLFKRIEEWGRDKKAAKERKRQEKAGWQPKITEELGSDEPSPLVAPAPFELLIKPVKVEPKPTESEAYRMIQEQIALQTQIQDQLARCSFSTPPTSSEQPSKKSRRKLKAAAAPVPATPPSTPAAPVRRLVGSHSTPSLVSLDIDDAVLVHHDDSDDGEDSFRPRSATSSFFRPPRHRSGSSSLESPPTHTALAKRHMPLLALDAPVSPPDMRRHSSLPASARHVQSLNARLMNQENARLMRDRANVVSYLHRKASDVSSITSLSACGSPGSGSEMDVLRASVGSDDSSRRVRGHRTNSFSFLERLSVDLENSLHDGPDVHASLLEC</sequence>
<dbReference type="CDD" id="cd00014">
    <property type="entry name" value="CH_SF"/>
    <property type="match status" value="1"/>
</dbReference>
<feature type="region of interest" description="Disordered" evidence="1">
    <location>
        <begin position="615"/>
        <end position="645"/>
    </location>
</feature>
<comment type="caution">
    <text evidence="4">The sequence shown here is derived from an EMBL/GenBank/DDBJ whole genome shotgun (WGS) entry which is preliminary data.</text>
</comment>
<feature type="compositionally biased region" description="Polar residues" evidence="1">
    <location>
        <begin position="692"/>
        <end position="702"/>
    </location>
</feature>
<evidence type="ECO:0000259" key="3">
    <source>
        <dbReference type="PROSITE" id="PS50086"/>
    </source>
</evidence>
<dbReference type="EMBL" id="JNBR01002405">
    <property type="protein sequence ID" value="OQR83033.1"/>
    <property type="molecule type" value="Genomic_DNA"/>
</dbReference>
<keyword evidence="5" id="KW-1185">Reference proteome</keyword>
<dbReference type="GO" id="GO:0005096">
    <property type="term" value="F:GTPase activator activity"/>
    <property type="evidence" value="ECO:0007669"/>
    <property type="project" value="TreeGrafter"/>
</dbReference>
<dbReference type="AlphaFoldDB" id="A0A1V9YBC2"/>
<organism evidence="4 5">
    <name type="scientific">Achlya hypogyna</name>
    <name type="common">Oomycete</name>
    <name type="synonym">Protoachlya hypogyna</name>
    <dbReference type="NCBI Taxonomy" id="1202772"/>
    <lineage>
        <taxon>Eukaryota</taxon>
        <taxon>Sar</taxon>
        <taxon>Stramenopiles</taxon>
        <taxon>Oomycota</taxon>
        <taxon>Saprolegniomycetes</taxon>
        <taxon>Saprolegniales</taxon>
        <taxon>Achlyaceae</taxon>
        <taxon>Achlya</taxon>
    </lineage>
</organism>
<dbReference type="STRING" id="1202772.A0A1V9YBC2"/>
<feature type="domain" description="Rab-GAP TBC" evidence="3">
    <location>
        <begin position="227"/>
        <end position="391"/>
    </location>
</feature>
<dbReference type="SMART" id="SM00164">
    <property type="entry name" value="TBC"/>
    <property type="match status" value="1"/>
</dbReference>
<reference evidence="4 5" key="1">
    <citation type="journal article" date="2014" name="Genome Biol. Evol.">
        <title>The secreted proteins of Achlya hypogyna and Thraustotheca clavata identify the ancestral oomycete secretome and reveal gene acquisitions by horizontal gene transfer.</title>
        <authorList>
            <person name="Misner I."/>
            <person name="Blouin N."/>
            <person name="Leonard G."/>
            <person name="Richards T.A."/>
            <person name="Lane C.E."/>
        </authorList>
    </citation>
    <scope>NUCLEOTIDE SEQUENCE [LARGE SCALE GENOMIC DNA]</scope>
    <source>
        <strain evidence="4 5">ATCC 48635</strain>
    </source>
</reference>
<feature type="compositionally biased region" description="Basic and acidic residues" evidence="1">
    <location>
        <begin position="615"/>
        <end position="627"/>
    </location>
</feature>
<dbReference type="Pfam" id="PF00307">
    <property type="entry name" value="CH"/>
    <property type="match status" value="1"/>
</dbReference>
<feature type="region of interest" description="Disordered" evidence="1">
    <location>
        <begin position="757"/>
        <end position="793"/>
    </location>
</feature>
<feature type="domain" description="Calponin-homology (CH)" evidence="2">
    <location>
        <begin position="2"/>
        <end position="116"/>
    </location>
</feature>
<dbReference type="InterPro" id="IPR035969">
    <property type="entry name" value="Rab-GAP_TBC_sf"/>
</dbReference>
<dbReference type="Gene3D" id="1.10.472.80">
    <property type="entry name" value="Ypt/Rab-GAP domain of gyp1p, domain 3"/>
    <property type="match status" value="1"/>
</dbReference>
<evidence type="ECO:0000256" key="1">
    <source>
        <dbReference type="SAM" id="MobiDB-lite"/>
    </source>
</evidence>
<dbReference type="GO" id="GO:0031267">
    <property type="term" value="F:small GTPase binding"/>
    <property type="evidence" value="ECO:0007669"/>
    <property type="project" value="TreeGrafter"/>
</dbReference>
<proteinExistence type="predicted"/>
<dbReference type="PROSITE" id="PS50021">
    <property type="entry name" value="CH"/>
    <property type="match status" value="1"/>
</dbReference>
<feature type="region of interest" description="Disordered" evidence="1">
    <location>
        <begin position="543"/>
        <end position="590"/>
    </location>
</feature>
<dbReference type="SUPFAM" id="SSF47923">
    <property type="entry name" value="Ypt/Rab-GAP domain of gyp1p"/>
    <property type="match status" value="2"/>
</dbReference>
<evidence type="ECO:0000313" key="5">
    <source>
        <dbReference type="Proteomes" id="UP000243579"/>
    </source>
</evidence>
<feature type="region of interest" description="Disordered" evidence="1">
    <location>
        <begin position="461"/>
        <end position="520"/>
    </location>
</feature>
<feature type="region of interest" description="Disordered" evidence="1">
    <location>
        <begin position="692"/>
        <end position="732"/>
    </location>
</feature>
<dbReference type="SMART" id="SM00033">
    <property type="entry name" value="CH"/>
    <property type="match status" value="1"/>
</dbReference>
<evidence type="ECO:0008006" key="6">
    <source>
        <dbReference type="Google" id="ProtNLM"/>
    </source>
</evidence>
<accession>A0A1V9YBC2</accession>
<feature type="compositionally biased region" description="Basic and acidic residues" evidence="1">
    <location>
        <begin position="558"/>
        <end position="589"/>
    </location>
</feature>
<gene>
    <name evidence="4" type="ORF">ACHHYP_15192</name>
</gene>
<dbReference type="Proteomes" id="UP000243579">
    <property type="component" value="Unassembled WGS sequence"/>
</dbReference>
<evidence type="ECO:0000259" key="2">
    <source>
        <dbReference type="PROSITE" id="PS50021"/>
    </source>
</evidence>
<dbReference type="PANTHER" id="PTHR47219:SF6">
    <property type="entry name" value="RAB GTPASE-ACTIVATING PROTEIN 1"/>
    <property type="match status" value="1"/>
</dbReference>
<dbReference type="InterPro" id="IPR050302">
    <property type="entry name" value="Rab_GAP_TBC_domain"/>
</dbReference>